<evidence type="ECO:0000313" key="2">
    <source>
        <dbReference type="EMBL" id="GAA1706984.1"/>
    </source>
</evidence>
<reference evidence="3" key="1">
    <citation type="journal article" date="2019" name="Int. J. Syst. Evol. Microbiol.">
        <title>The Global Catalogue of Microorganisms (GCM) 10K type strain sequencing project: providing services to taxonomists for standard genome sequencing and annotation.</title>
        <authorList>
            <consortium name="The Broad Institute Genomics Platform"/>
            <consortium name="The Broad Institute Genome Sequencing Center for Infectious Disease"/>
            <person name="Wu L."/>
            <person name="Ma J."/>
        </authorList>
    </citation>
    <scope>NUCLEOTIDE SEQUENCE [LARGE SCALE GENOMIC DNA]</scope>
    <source>
        <strain evidence="3">JCM 14307</strain>
    </source>
</reference>
<keyword evidence="1" id="KW-0472">Membrane</keyword>
<sequence>MVRTVFIGAIPLGCLILFKRVGIEVHGALGDGLTILCIAWTALTYMSLLDPLFDNRLTAVREVLSTIRSLTDKK</sequence>
<proteinExistence type="predicted"/>
<accession>A0ABP4UNK1</accession>
<keyword evidence="1" id="KW-1133">Transmembrane helix</keyword>
<organism evidence="2 3">
    <name type="scientific">Kribbella yunnanensis</name>
    <dbReference type="NCBI Taxonomy" id="190194"/>
    <lineage>
        <taxon>Bacteria</taxon>
        <taxon>Bacillati</taxon>
        <taxon>Actinomycetota</taxon>
        <taxon>Actinomycetes</taxon>
        <taxon>Propionibacteriales</taxon>
        <taxon>Kribbellaceae</taxon>
        <taxon>Kribbella</taxon>
    </lineage>
</organism>
<evidence type="ECO:0000313" key="3">
    <source>
        <dbReference type="Proteomes" id="UP001500280"/>
    </source>
</evidence>
<feature type="transmembrane region" description="Helical" evidence="1">
    <location>
        <begin position="32"/>
        <end position="53"/>
    </location>
</feature>
<dbReference type="EMBL" id="BAAANF010000021">
    <property type="protein sequence ID" value="GAA1706984.1"/>
    <property type="molecule type" value="Genomic_DNA"/>
</dbReference>
<comment type="caution">
    <text evidence="2">The sequence shown here is derived from an EMBL/GenBank/DDBJ whole genome shotgun (WGS) entry which is preliminary data.</text>
</comment>
<evidence type="ECO:0000256" key="1">
    <source>
        <dbReference type="SAM" id="Phobius"/>
    </source>
</evidence>
<protein>
    <submittedName>
        <fullName evidence="2">Uncharacterized protein</fullName>
    </submittedName>
</protein>
<keyword evidence="3" id="KW-1185">Reference proteome</keyword>
<dbReference type="Proteomes" id="UP001500280">
    <property type="component" value="Unassembled WGS sequence"/>
</dbReference>
<keyword evidence="1" id="KW-0812">Transmembrane</keyword>
<name>A0ABP4UNK1_9ACTN</name>
<gene>
    <name evidence="2" type="ORF">GCM10009745_63560</name>
</gene>